<feature type="compositionally biased region" description="Low complexity" evidence="11">
    <location>
        <begin position="411"/>
        <end position="425"/>
    </location>
</feature>
<dbReference type="InterPro" id="IPR036890">
    <property type="entry name" value="HATPase_C_sf"/>
</dbReference>
<dbReference type="PANTHER" id="PTHR45436">
    <property type="entry name" value="SENSOR HISTIDINE KINASE YKOH"/>
    <property type="match status" value="1"/>
</dbReference>
<dbReference type="Gene3D" id="6.10.340.10">
    <property type="match status" value="1"/>
</dbReference>
<feature type="domain" description="Histidine kinase" evidence="13">
    <location>
        <begin position="286"/>
        <end position="506"/>
    </location>
</feature>
<evidence type="ECO:0000256" key="10">
    <source>
        <dbReference type="ARBA" id="ARBA00023136"/>
    </source>
</evidence>
<dbReference type="SMART" id="SM00388">
    <property type="entry name" value="HisKA"/>
    <property type="match status" value="1"/>
</dbReference>
<evidence type="ECO:0000256" key="12">
    <source>
        <dbReference type="SAM" id="Phobius"/>
    </source>
</evidence>
<reference evidence="15 16" key="1">
    <citation type="journal article" date="2019" name="Int. J. Syst. Evol. Microbiol.">
        <title>The Global Catalogue of Microorganisms (GCM) 10K type strain sequencing project: providing services to taxonomists for standard genome sequencing and annotation.</title>
        <authorList>
            <consortium name="The Broad Institute Genomics Platform"/>
            <consortium name="The Broad Institute Genome Sequencing Center for Infectious Disease"/>
            <person name="Wu L."/>
            <person name="Ma J."/>
        </authorList>
    </citation>
    <scope>NUCLEOTIDE SEQUENCE [LARGE SCALE GENOMIC DNA]</scope>
    <source>
        <strain evidence="15 16">JCM 15592</strain>
    </source>
</reference>
<dbReference type="PANTHER" id="PTHR45436:SF5">
    <property type="entry name" value="SENSOR HISTIDINE KINASE TRCS"/>
    <property type="match status" value="1"/>
</dbReference>
<dbReference type="InterPro" id="IPR003660">
    <property type="entry name" value="HAMP_dom"/>
</dbReference>
<dbReference type="InterPro" id="IPR036097">
    <property type="entry name" value="HisK_dim/P_sf"/>
</dbReference>
<gene>
    <name evidence="15" type="ORF">GCM10009811_01910</name>
</gene>
<comment type="catalytic activity">
    <reaction evidence="1">
        <text>ATP + protein L-histidine = ADP + protein N-phospho-L-histidine.</text>
        <dbReference type="EC" id="2.7.13.3"/>
    </reaction>
</comment>
<dbReference type="GO" id="GO:0016301">
    <property type="term" value="F:kinase activity"/>
    <property type="evidence" value="ECO:0007669"/>
    <property type="project" value="UniProtKB-KW"/>
</dbReference>
<evidence type="ECO:0000259" key="14">
    <source>
        <dbReference type="PROSITE" id="PS50885"/>
    </source>
</evidence>
<dbReference type="InterPro" id="IPR003661">
    <property type="entry name" value="HisK_dim/P_dom"/>
</dbReference>
<keyword evidence="8 12" id="KW-1133">Transmembrane helix</keyword>
<dbReference type="InterPro" id="IPR003594">
    <property type="entry name" value="HATPase_dom"/>
</dbReference>
<evidence type="ECO:0000256" key="5">
    <source>
        <dbReference type="ARBA" id="ARBA00022679"/>
    </source>
</evidence>
<evidence type="ECO:0000313" key="16">
    <source>
        <dbReference type="Proteomes" id="UP001499938"/>
    </source>
</evidence>
<sequence length="506" mass="53494">MPLTRPTRQTSMRDPRTWTLRAKLVASMIALFLAVSLGTGAMVVLATRQYLAGQVDAELTATAQRAAFGRHGFDPDGDDRHGPPGAPGGLPGTGGTVLQLLVKNDRVVSVNGSPINSVVGRDGQDTSLDAAQVTLLTGAGLGSTPRTIDFGTEIGRYRVLATSTPQGMQYTGLPIDPIDRTTNQLLGLVTIGTLLGLVVVGGGGTYLVRRNLEPLRRVAGTARKVSTLSLETGEVALVDRVPARDTDPRTEVGQVGLALNSLLDNVDGALQARHQSETRVRQFVADASHELRTPLASIRGYAELSRREPSPVPSSVTHALSRIESESLRMQGLVEDLLLLARLDAGRPLEHEAVDLTLLAIDTVSDARAAAPEHVWSLDLPDEPIEVTGDQARLHQVLANLLANARAHTPTGTRVTTSVRRGSVGDPKRSDVVTISVTDDGPGIPEALQPNVFERFTRGDVARNRAAGSTGLGLSIVAAVTAAHDGRVGLRSRPGATTIFVELPTT</sequence>
<keyword evidence="10 12" id="KW-0472">Membrane</keyword>
<evidence type="ECO:0000259" key="13">
    <source>
        <dbReference type="PROSITE" id="PS50109"/>
    </source>
</evidence>
<feature type="compositionally biased region" description="Basic and acidic residues" evidence="11">
    <location>
        <begin position="71"/>
        <end position="82"/>
    </location>
</feature>
<dbReference type="EMBL" id="BAAAPO010000005">
    <property type="protein sequence ID" value="GAA1780228.1"/>
    <property type="molecule type" value="Genomic_DNA"/>
</dbReference>
<dbReference type="CDD" id="cd00075">
    <property type="entry name" value="HATPase"/>
    <property type="match status" value="1"/>
</dbReference>
<feature type="region of interest" description="Disordered" evidence="11">
    <location>
        <begin position="410"/>
        <end position="429"/>
    </location>
</feature>
<evidence type="ECO:0000256" key="9">
    <source>
        <dbReference type="ARBA" id="ARBA00023012"/>
    </source>
</evidence>
<organism evidence="15 16">
    <name type="scientific">Nostocoides veronense</name>
    <dbReference type="NCBI Taxonomy" id="330836"/>
    <lineage>
        <taxon>Bacteria</taxon>
        <taxon>Bacillati</taxon>
        <taxon>Actinomycetota</taxon>
        <taxon>Actinomycetes</taxon>
        <taxon>Micrococcales</taxon>
        <taxon>Intrasporangiaceae</taxon>
        <taxon>Nostocoides</taxon>
    </lineage>
</organism>
<evidence type="ECO:0000256" key="1">
    <source>
        <dbReference type="ARBA" id="ARBA00000085"/>
    </source>
</evidence>
<dbReference type="Pfam" id="PF02518">
    <property type="entry name" value="HATPase_c"/>
    <property type="match status" value="1"/>
</dbReference>
<accession>A0ABN2LA00</accession>
<dbReference type="InterPro" id="IPR050428">
    <property type="entry name" value="TCS_sensor_his_kinase"/>
</dbReference>
<dbReference type="EC" id="2.7.13.3" evidence="3"/>
<keyword evidence="7 15" id="KW-0418">Kinase</keyword>
<dbReference type="SMART" id="SM00304">
    <property type="entry name" value="HAMP"/>
    <property type="match status" value="1"/>
</dbReference>
<dbReference type="SUPFAM" id="SSF47384">
    <property type="entry name" value="Homodimeric domain of signal transducing histidine kinase"/>
    <property type="match status" value="1"/>
</dbReference>
<dbReference type="Gene3D" id="3.30.565.10">
    <property type="entry name" value="Histidine kinase-like ATPase, C-terminal domain"/>
    <property type="match status" value="1"/>
</dbReference>
<feature type="region of interest" description="Disordered" evidence="11">
    <location>
        <begin position="69"/>
        <end position="94"/>
    </location>
</feature>
<dbReference type="PROSITE" id="PS50885">
    <property type="entry name" value="HAMP"/>
    <property type="match status" value="1"/>
</dbReference>
<dbReference type="InterPro" id="IPR004358">
    <property type="entry name" value="Sig_transdc_His_kin-like_C"/>
</dbReference>
<evidence type="ECO:0000256" key="3">
    <source>
        <dbReference type="ARBA" id="ARBA00012438"/>
    </source>
</evidence>
<dbReference type="SUPFAM" id="SSF55874">
    <property type="entry name" value="ATPase domain of HSP90 chaperone/DNA topoisomerase II/histidine kinase"/>
    <property type="match status" value="1"/>
</dbReference>
<proteinExistence type="predicted"/>
<keyword evidence="5" id="KW-0808">Transferase</keyword>
<comment type="caution">
    <text evidence="15">The sequence shown here is derived from an EMBL/GenBank/DDBJ whole genome shotgun (WGS) entry which is preliminary data.</text>
</comment>
<comment type="subcellular location">
    <subcellularLocation>
        <location evidence="2">Cell membrane</location>
    </subcellularLocation>
</comment>
<keyword evidence="4" id="KW-0597">Phosphoprotein</keyword>
<dbReference type="SMART" id="SM00387">
    <property type="entry name" value="HATPase_c"/>
    <property type="match status" value="1"/>
</dbReference>
<keyword evidence="6 12" id="KW-0812">Transmembrane</keyword>
<name>A0ABN2LA00_9MICO</name>
<keyword evidence="16" id="KW-1185">Reference proteome</keyword>
<dbReference type="CDD" id="cd00082">
    <property type="entry name" value="HisKA"/>
    <property type="match status" value="1"/>
</dbReference>
<dbReference type="PROSITE" id="PS50109">
    <property type="entry name" value="HIS_KIN"/>
    <property type="match status" value="1"/>
</dbReference>
<dbReference type="RefSeq" id="WP_344079961.1">
    <property type="nucleotide sequence ID" value="NZ_BAAAPO010000005.1"/>
</dbReference>
<feature type="transmembrane region" description="Helical" evidence="12">
    <location>
        <begin position="185"/>
        <end position="208"/>
    </location>
</feature>
<feature type="domain" description="HAMP" evidence="14">
    <location>
        <begin position="209"/>
        <end position="271"/>
    </location>
</feature>
<evidence type="ECO:0000256" key="4">
    <source>
        <dbReference type="ARBA" id="ARBA00022553"/>
    </source>
</evidence>
<dbReference type="Pfam" id="PF00512">
    <property type="entry name" value="HisKA"/>
    <property type="match status" value="1"/>
</dbReference>
<evidence type="ECO:0000256" key="8">
    <source>
        <dbReference type="ARBA" id="ARBA00022989"/>
    </source>
</evidence>
<evidence type="ECO:0000256" key="11">
    <source>
        <dbReference type="SAM" id="MobiDB-lite"/>
    </source>
</evidence>
<dbReference type="Gene3D" id="1.10.287.130">
    <property type="match status" value="1"/>
</dbReference>
<evidence type="ECO:0000313" key="15">
    <source>
        <dbReference type="EMBL" id="GAA1780228.1"/>
    </source>
</evidence>
<protein>
    <recommendedName>
        <fullName evidence="3">histidine kinase</fullName>
        <ecNumber evidence="3">2.7.13.3</ecNumber>
    </recommendedName>
</protein>
<dbReference type="PRINTS" id="PR00344">
    <property type="entry name" value="BCTRLSENSOR"/>
</dbReference>
<evidence type="ECO:0000256" key="6">
    <source>
        <dbReference type="ARBA" id="ARBA00022692"/>
    </source>
</evidence>
<keyword evidence="9" id="KW-0902">Two-component regulatory system</keyword>
<dbReference type="InterPro" id="IPR005467">
    <property type="entry name" value="His_kinase_dom"/>
</dbReference>
<evidence type="ECO:0000256" key="7">
    <source>
        <dbReference type="ARBA" id="ARBA00022777"/>
    </source>
</evidence>
<dbReference type="Proteomes" id="UP001499938">
    <property type="component" value="Unassembled WGS sequence"/>
</dbReference>
<evidence type="ECO:0000256" key="2">
    <source>
        <dbReference type="ARBA" id="ARBA00004236"/>
    </source>
</evidence>